<dbReference type="AlphaFoldDB" id="M1DNP7"/>
<dbReference type="InParanoid" id="M1DNP7"/>
<sequence>MRSMRSLFVVGLTRLSSKESKAALLRSDMGIARMMIHVQQVEMDKLRDREEFKNKRVKTSGNESRKQKSIVNLSSFQHKQRIHAPSSASAPAPTNKCEYNSQNTHYFIDRPAHSQGSKTQGGTKTDACAKCRDGSTSCFMRECPKSRKSNGNGGNRA</sequence>
<dbReference type="HOGENOM" id="CLU_043741_0_0_1"/>
<evidence type="ECO:0000313" key="3">
    <source>
        <dbReference type="Proteomes" id="UP000011115"/>
    </source>
</evidence>
<dbReference type="Gramene" id="PGSC0003DMT400091922">
    <property type="protein sequence ID" value="PGSC0003DMT400091922"/>
    <property type="gene ID" value="PGSC0003DMG400041493"/>
</dbReference>
<accession>M1DNP7</accession>
<reference evidence="2" key="2">
    <citation type="submission" date="2015-06" db="UniProtKB">
        <authorList>
            <consortium name="EnsemblPlants"/>
        </authorList>
    </citation>
    <scope>IDENTIFICATION</scope>
    <source>
        <strain evidence="2">DM1-3 516 R44</strain>
    </source>
</reference>
<name>M1DNP7_SOLTU</name>
<proteinExistence type="predicted"/>
<feature type="region of interest" description="Disordered" evidence="1">
    <location>
        <begin position="77"/>
        <end position="129"/>
    </location>
</feature>
<keyword evidence="3" id="KW-1185">Reference proteome</keyword>
<evidence type="ECO:0000256" key="1">
    <source>
        <dbReference type="SAM" id="MobiDB-lite"/>
    </source>
</evidence>
<organism evidence="2 3">
    <name type="scientific">Solanum tuberosum</name>
    <name type="common">Potato</name>
    <dbReference type="NCBI Taxonomy" id="4113"/>
    <lineage>
        <taxon>Eukaryota</taxon>
        <taxon>Viridiplantae</taxon>
        <taxon>Streptophyta</taxon>
        <taxon>Embryophyta</taxon>
        <taxon>Tracheophyta</taxon>
        <taxon>Spermatophyta</taxon>
        <taxon>Magnoliopsida</taxon>
        <taxon>eudicotyledons</taxon>
        <taxon>Gunneridae</taxon>
        <taxon>Pentapetalae</taxon>
        <taxon>asterids</taxon>
        <taxon>lamiids</taxon>
        <taxon>Solanales</taxon>
        <taxon>Solanaceae</taxon>
        <taxon>Solanoideae</taxon>
        <taxon>Solaneae</taxon>
        <taxon>Solanum</taxon>
    </lineage>
</organism>
<dbReference type="EnsemblPlants" id="PGSC0003DMT400091922">
    <property type="protein sequence ID" value="PGSC0003DMT400091922"/>
    <property type="gene ID" value="PGSC0003DMG400041493"/>
</dbReference>
<reference evidence="3" key="1">
    <citation type="journal article" date="2011" name="Nature">
        <title>Genome sequence and analysis of the tuber crop potato.</title>
        <authorList>
            <consortium name="The Potato Genome Sequencing Consortium"/>
        </authorList>
    </citation>
    <scope>NUCLEOTIDE SEQUENCE [LARGE SCALE GENOMIC DNA]</scope>
    <source>
        <strain evidence="3">cv. DM1-3 516 R44</strain>
    </source>
</reference>
<dbReference type="PaxDb" id="4113-PGSC0003DMT400091922"/>
<feature type="compositionally biased region" description="Polar residues" evidence="1">
    <location>
        <begin position="114"/>
        <end position="123"/>
    </location>
</feature>
<feature type="compositionally biased region" description="Low complexity" evidence="1">
    <location>
        <begin position="84"/>
        <end position="93"/>
    </location>
</feature>
<evidence type="ECO:0000313" key="2">
    <source>
        <dbReference type="EnsemblPlants" id="PGSC0003DMT400091922"/>
    </source>
</evidence>
<dbReference type="Proteomes" id="UP000011115">
    <property type="component" value="Unassembled WGS sequence"/>
</dbReference>
<protein>
    <submittedName>
        <fullName evidence="2">Gag-pol polyprotein</fullName>
    </submittedName>
</protein>
<feature type="region of interest" description="Disordered" evidence="1">
    <location>
        <begin position="53"/>
        <end position="72"/>
    </location>
</feature>